<dbReference type="GO" id="GO:0009507">
    <property type="term" value="C:chloroplast"/>
    <property type="evidence" value="ECO:0007669"/>
    <property type="project" value="TreeGrafter"/>
</dbReference>
<dbReference type="GO" id="GO:0008483">
    <property type="term" value="F:transaminase activity"/>
    <property type="evidence" value="ECO:0007669"/>
    <property type="project" value="InterPro"/>
</dbReference>
<keyword evidence="4" id="KW-1133">Transmembrane helix</keyword>
<proteinExistence type="predicted"/>
<dbReference type="AlphaFoldDB" id="A0AAW2BUD1"/>
<dbReference type="InterPro" id="IPR005814">
    <property type="entry name" value="Aminotrans_3"/>
</dbReference>
<accession>A0AAW2BUD1</accession>
<dbReference type="SUPFAM" id="SSF53383">
    <property type="entry name" value="PLP-dependent transferases"/>
    <property type="match status" value="1"/>
</dbReference>
<comment type="catalytic activity">
    <reaction evidence="1">
        <text>(S)-4-amino-5-oxopentanoate = 5-aminolevulinate</text>
        <dbReference type="Rhea" id="RHEA:14265"/>
        <dbReference type="ChEBI" id="CHEBI:57501"/>
        <dbReference type="ChEBI" id="CHEBI:356416"/>
        <dbReference type="EC" id="5.4.3.8"/>
    </reaction>
</comment>
<dbReference type="Gene3D" id="3.90.1150.10">
    <property type="entry name" value="Aspartate Aminotransferase, domain 1"/>
    <property type="match status" value="1"/>
</dbReference>
<gene>
    <name evidence="5" type="ORF">SO802_029106</name>
</gene>
<dbReference type="GO" id="GO:0042286">
    <property type="term" value="F:glutamate-1-semialdehyde 2,1-aminomutase activity"/>
    <property type="evidence" value="ECO:0007669"/>
    <property type="project" value="UniProtKB-EC"/>
</dbReference>
<dbReference type="PANTHER" id="PTHR43713:SF3">
    <property type="entry name" value="GLUTAMATE-1-SEMIALDEHYDE 2,1-AMINOMUTASE 1, CHLOROPLASTIC-RELATED"/>
    <property type="match status" value="1"/>
</dbReference>
<name>A0AAW2BUD1_9ROSI</name>
<dbReference type="PANTHER" id="PTHR43713">
    <property type="entry name" value="GLUTAMATE-1-SEMIALDEHYDE 2,1-AMINOMUTASE"/>
    <property type="match status" value="1"/>
</dbReference>
<keyword evidence="4" id="KW-0812">Transmembrane</keyword>
<evidence type="ECO:0000256" key="1">
    <source>
        <dbReference type="ARBA" id="ARBA00001579"/>
    </source>
</evidence>
<dbReference type="EMBL" id="JAZDWU010000010">
    <property type="protein sequence ID" value="KAK9988867.1"/>
    <property type="molecule type" value="Genomic_DNA"/>
</dbReference>
<evidence type="ECO:0000313" key="5">
    <source>
        <dbReference type="EMBL" id="KAK9988867.1"/>
    </source>
</evidence>
<evidence type="ECO:0000256" key="3">
    <source>
        <dbReference type="ARBA" id="ARBA00022898"/>
    </source>
</evidence>
<evidence type="ECO:0000256" key="2">
    <source>
        <dbReference type="ARBA" id="ARBA00001933"/>
    </source>
</evidence>
<reference evidence="5 6" key="1">
    <citation type="submission" date="2024-01" db="EMBL/GenBank/DDBJ databases">
        <title>A telomere-to-telomere, gap-free genome of sweet tea (Lithocarpus litseifolius).</title>
        <authorList>
            <person name="Zhou J."/>
        </authorList>
    </citation>
    <scope>NUCLEOTIDE SEQUENCE [LARGE SCALE GENOMIC DNA]</scope>
    <source>
        <strain evidence="5">Zhou-2022a</strain>
        <tissue evidence="5">Leaf</tissue>
    </source>
</reference>
<dbReference type="Proteomes" id="UP001459277">
    <property type="component" value="Unassembled WGS sequence"/>
</dbReference>
<organism evidence="5 6">
    <name type="scientific">Lithocarpus litseifolius</name>
    <dbReference type="NCBI Taxonomy" id="425828"/>
    <lineage>
        <taxon>Eukaryota</taxon>
        <taxon>Viridiplantae</taxon>
        <taxon>Streptophyta</taxon>
        <taxon>Embryophyta</taxon>
        <taxon>Tracheophyta</taxon>
        <taxon>Spermatophyta</taxon>
        <taxon>Magnoliopsida</taxon>
        <taxon>eudicotyledons</taxon>
        <taxon>Gunneridae</taxon>
        <taxon>Pentapetalae</taxon>
        <taxon>rosids</taxon>
        <taxon>fabids</taxon>
        <taxon>Fagales</taxon>
        <taxon>Fagaceae</taxon>
        <taxon>Lithocarpus</taxon>
    </lineage>
</organism>
<dbReference type="InterPro" id="IPR015421">
    <property type="entry name" value="PyrdxlP-dep_Trfase_major"/>
</dbReference>
<keyword evidence="4" id="KW-0472">Membrane</keyword>
<feature type="transmembrane region" description="Helical" evidence="4">
    <location>
        <begin position="6"/>
        <end position="32"/>
    </location>
</feature>
<comment type="cofactor">
    <cofactor evidence="2">
        <name>pyridoxal 5'-phosphate</name>
        <dbReference type="ChEBI" id="CHEBI:597326"/>
    </cofactor>
</comment>
<comment type="caution">
    <text evidence="5">The sequence shown here is derived from an EMBL/GenBank/DDBJ whole genome shotgun (WGS) entry which is preliminary data.</text>
</comment>
<dbReference type="InterPro" id="IPR015422">
    <property type="entry name" value="PyrdxlP-dep_Trfase_small"/>
</dbReference>
<evidence type="ECO:0000313" key="6">
    <source>
        <dbReference type="Proteomes" id="UP001459277"/>
    </source>
</evidence>
<keyword evidence="6" id="KW-1185">Reference proteome</keyword>
<protein>
    <recommendedName>
        <fullName evidence="7">Glutamate-1-semialdehyde 2,1-aminomutase</fullName>
    </recommendedName>
</protein>
<sequence length="284" mass="30705">MNDESFICFSILMVVFQILQWITFQAIMYLQVIAALAEKMKKGTSFGAPCLLENTLGIEMVRFVNSGTECMGVLRLARAFTDKERIIKFEGCYHGHADPFLVKVGSGVATLGLPDSPRVPKGATCETLTAPFNDISAVEYLFETNKGEIAAMILEPVVGNSGFIAPKPDITTDLTTPGKIIGGGLPVGAYGGRREIMEMVAPAGPMYQTGTLSGNPLAMTAGILTLKRLQEPGSYIYLNKITGELVQGIIDAGEKGRACDVQWVYTWHVFNFGDAKKSGTGRYV</sequence>
<evidence type="ECO:0008006" key="7">
    <source>
        <dbReference type="Google" id="ProtNLM"/>
    </source>
</evidence>
<dbReference type="GO" id="GO:0030170">
    <property type="term" value="F:pyridoxal phosphate binding"/>
    <property type="evidence" value="ECO:0007669"/>
    <property type="project" value="InterPro"/>
</dbReference>
<keyword evidence="3" id="KW-0663">Pyridoxal phosphate</keyword>
<dbReference type="Gene3D" id="3.40.640.10">
    <property type="entry name" value="Type I PLP-dependent aspartate aminotransferase-like (Major domain)"/>
    <property type="match status" value="2"/>
</dbReference>
<dbReference type="InterPro" id="IPR015424">
    <property type="entry name" value="PyrdxlP-dep_Trfase"/>
</dbReference>
<dbReference type="Pfam" id="PF00202">
    <property type="entry name" value="Aminotran_3"/>
    <property type="match status" value="1"/>
</dbReference>
<evidence type="ECO:0000256" key="4">
    <source>
        <dbReference type="SAM" id="Phobius"/>
    </source>
</evidence>